<feature type="domain" description="Bacterial bifunctional deaminase-reductase C-terminal" evidence="1">
    <location>
        <begin position="4"/>
        <end position="181"/>
    </location>
</feature>
<dbReference type="GO" id="GO:0009231">
    <property type="term" value="P:riboflavin biosynthetic process"/>
    <property type="evidence" value="ECO:0007669"/>
    <property type="project" value="InterPro"/>
</dbReference>
<evidence type="ECO:0000313" key="2">
    <source>
        <dbReference type="EMBL" id="NYE73803.1"/>
    </source>
</evidence>
<keyword evidence="3" id="KW-1185">Reference proteome</keyword>
<dbReference type="InterPro" id="IPR024072">
    <property type="entry name" value="DHFR-like_dom_sf"/>
</dbReference>
<evidence type="ECO:0000313" key="3">
    <source>
        <dbReference type="Proteomes" id="UP000569914"/>
    </source>
</evidence>
<dbReference type="Pfam" id="PF01872">
    <property type="entry name" value="RibD_C"/>
    <property type="match status" value="1"/>
</dbReference>
<organism evidence="2 3">
    <name type="scientific">Microlunatus parietis</name>
    <dbReference type="NCBI Taxonomy" id="682979"/>
    <lineage>
        <taxon>Bacteria</taxon>
        <taxon>Bacillati</taxon>
        <taxon>Actinomycetota</taxon>
        <taxon>Actinomycetes</taxon>
        <taxon>Propionibacteriales</taxon>
        <taxon>Propionibacteriaceae</taxon>
        <taxon>Microlunatus</taxon>
    </lineage>
</organism>
<comment type="caution">
    <text evidence="2">The sequence shown here is derived from an EMBL/GenBank/DDBJ whole genome shotgun (WGS) entry which is preliminary data.</text>
</comment>
<dbReference type="SUPFAM" id="SSF53597">
    <property type="entry name" value="Dihydrofolate reductase-like"/>
    <property type="match status" value="1"/>
</dbReference>
<dbReference type="GO" id="GO:0008703">
    <property type="term" value="F:5-amino-6-(5-phosphoribosylamino)uracil reductase activity"/>
    <property type="evidence" value="ECO:0007669"/>
    <property type="project" value="InterPro"/>
</dbReference>
<reference evidence="2 3" key="1">
    <citation type="submission" date="2020-07" db="EMBL/GenBank/DDBJ databases">
        <title>Sequencing the genomes of 1000 actinobacteria strains.</title>
        <authorList>
            <person name="Klenk H.-P."/>
        </authorList>
    </citation>
    <scope>NUCLEOTIDE SEQUENCE [LARGE SCALE GENOMIC DNA]</scope>
    <source>
        <strain evidence="2 3">DSM 22083</strain>
    </source>
</reference>
<dbReference type="InterPro" id="IPR002734">
    <property type="entry name" value="RibDG_C"/>
</dbReference>
<sequence length="194" mass="20834">MTRTVSVELFCSVDGYGFAKDYPAYFGYGGPDLDRWIDARTSAPHVEVMGRQTYQDLVEIVASREDPSSAVGDGGSFEELKRMPKIIFSSTLTEPPVWPNATLIAEDAVPAVTRLKQEPGDPLRVIGSLSLGCSLIRAGLVDQVSLVVFPLLVGRSGGKPILTEVDDHGLELTGSEVLDGRLIALDYRLAPAAA</sequence>
<proteinExistence type="predicted"/>
<dbReference type="RefSeq" id="WP_179755578.1">
    <property type="nucleotide sequence ID" value="NZ_JACCBU010000001.1"/>
</dbReference>
<evidence type="ECO:0000259" key="1">
    <source>
        <dbReference type="Pfam" id="PF01872"/>
    </source>
</evidence>
<protein>
    <submittedName>
        <fullName evidence="2">Dihydrofolate reductase</fullName>
    </submittedName>
</protein>
<dbReference type="AlphaFoldDB" id="A0A7Y9IBC7"/>
<dbReference type="EMBL" id="JACCBU010000001">
    <property type="protein sequence ID" value="NYE73803.1"/>
    <property type="molecule type" value="Genomic_DNA"/>
</dbReference>
<gene>
    <name evidence="2" type="ORF">BKA15_005132</name>
</gene>
<dbReference type="Proteomes" id="UP000569914">
    <property type="component" value="Unassembled WGS sequence"/>
</dbReference>
<name>A0A7Y9IBC7_9ACTN</name>
<dbReference type="Gene3D" id="3.40.430.10">
    <property type="entry name" value="Dihydrofolate Reductase, subunit A"/>
    <property type="match status" value="1"/>
</dbReference>
<accession>A0A7Y9IBC7</accession>